<gene>
    <name evidence="3" type="ORF">T9R20_13950</name>
</gene>
<evidence type="ECO:0000256" key="1">
    <source>
        <dbReference type="SAM" id="SignalP"/>
    </source>
</evidence>
<protein>
    <submittedName>
        <fullName evidence="3">DUF305 domain-containing protein</fullName>
    </submittedName>
</protein>
<dbReference type="Proteomes" id="UP001324533">
    <property type="component" value="Chromosome"/>
</dbReference>
<dbReference type="PROSITE" id="PS51257">
    <property type="entry name" value="PROKAR_LIPOPROTEIN"/>
    <property type="match status" value="1"/>
</dbReference>
<feature type="signal peptide" evidence="1">
    <location>
        <begin position="1"/>
        <end position="23"/>
    </location>
</feature>
<dbReference type="EMBL" id="CP139779">
    <property type="protein sequence ID" value="WQB69786.1"/>
    <property type="molecule type" value="Genomic_DNA"/>
</dbReference>
<dbReference type="Gene3D" id="1.20.1260.10">
    <property type="match status" value="1"/>
</dbReference>
<sequence length="203" mass="21551">MNASRMRPLAGLAAAAALSIALVGCGSTSPGTEMGEHGGHGSASAEAGEMMSADAQFAMMMIPHHEQAVEMSDMLLEKDGIDEDVAALAERIRAAQGPEIEQMREWLDAQGISMGDMDDMDMGGMDHSGMMSEEDMDALEASEGAEASRLFLEQMIEHHEGAIEMAEDQVADGEDAEMVALAESIIASQTAEITEMQELLETV</sequence>
<evidence type="ECO:0000313" key="3">
    <source>
        <dbReference type="EMBL" id="WQB69786.1"/>
    </source>
</evidence>
<evidence type="ECO:0000259" key="2">
    <source>
        <dbReference type="Pfam" id="PF03713"/>
    </source>
</evidence>
<dbReference type="PANTHER" id="PTHR36933">
    <property type="entry name" value="SLL0788 PROTEIN"/>
    <property type="match status" value="1"/>
</dbReference>
<keyword evidence="1" id="KW-0732">Signal</keyword>
<reference evidence="3 4" key="1">
    <citation type="submission" date="2023-06" db="EMBL/GenBank/DDBJ databases">
        <title>Rock-solubilizing bacteria, Microbacterium invictum, promotes re-establishment of vegetation in rocky wasteland by accelerating rock bio-weathering and reshaping soil bacterial community.</title>
        <authorList>
            <person name="Liu C."/>
        </authorList>
    </citation>
    <scope>NUCLEOTIDE SEQUENCE [LARGE SCALE GENOMIC DNA]</scope>
    <source>
        <strain evidence="3 4">X-18</strain>
    </source>
</reference>
<dbReference type="InterPro" id="IPR012347">
    <property type="entry name" value="Ferritin-like"/>
</dbReference>
<feature type="chain" id="PRO_5045073190" evidence="1">
    <location>
        <begin position="24"/>
        <end position="203"/>
    </location>
</feature>
<organism evidence="3 4">
    <name type="scientific">Microbacterium invictum</name>
    <dbReference type="NCBI Taxonomy" id="515415"/>
    <lineage>
        <taxon>Bacteria</taxon>
        <taxon>Bacillati</taxon>
        <taxon>Actinomycetota</taxon>
        <taxon>Actinomycetes</taxon>
        <taxon>Micrococcales</taxon>
        <taxon>Microbacteriaceae</taxon>
        <taxon>Microbacterium</taxon>
    </lineage>
</organism>
<feature type="domain" description="DUF305" evidence="2">
    <location>
        <begin position="54"/>
        <end position="200"/>
    </location>
</feature>
<proteinExistence type="predicted"/>
<dbReference type="InterPro" id="IPR005183">
    <property type="entry name" value="DUF305_CopM-like"/>
</dbReference>
<name>A0ABZ0V8Y6_9MICO</name>
<dbReference type="PANTHER" id="PTHR36933:SF1">
    <property type="entry name" value="SLL0788 PROTEIN"/>
    <property type="match status" value="1"/>
</dbReference>
<dbReference type="RefSeq" id="WP_322409910.1">
    <property type="nucleotide sequence ID" value="NZ_CP139779.1"/>
</dbReference>
<keyword evidence="4" id="KW-1185">Reference proteome</keyword>
<dbReference type="Pfam" id="PF03713">
    <property type="entry name" value="DUF305"/>
    <property type="match status" value="1"/>
</dbReference>
<evidence type="ECO:0000313" key="4">
    <source>
        <dbReference type="Proteomes" id="UP001324533"/>
    </source>
</evidence>
<accession>A0ABZ0V8Y6</accession>